<dbReference type="EMBL" id="JAYKXH010000021">
    <property type="protein sequence ID" value="KAK7130448.1"/>
    <property type="molecule type" value="Genomic_DNA"/>
</dbReference>
<accession>A0AAN9GUR2</accession>
<gene>
    <name evidence="1" type="ORF">R3I93_019938</name>
</gene>
<reference evidence="1 2" key="1">
    <citation type="submission" date="2024-02" db="EMBL/GenBank/DDBJ databases">
        <title>Chromosome-level genome assembly of the Eurasian Minnow (Phoxinus phoxinus).</title>
        <authorList>
            <person name="Oriowo T.O."/>
            <person name="Martin S."/>
            <person name="Stange M."/>
            <person name="Chrysostomakis Y."/>
            <person name="Brown T."/>
            <person name="Winkler S."/>
            <person name="Kukowka S."/>
            <person name="Myers E.W."/>
            <person name="Bohne A."/>
        </authorList>
    </citation>
    <scope>NUCLEOTIDE SEQUENCE [LARGE SCALE GENOMIC DNA]</scope>
    <source>
        <strain evidence="1">ZFMK-TIS-60720</strain>
        <tissue evidence="1">Whole Organism</tissue>
    </source>
</reference>
<protein>
    <submittedName>
        <fullName evidence="1">Uncharacterized protein</fullName>
    </submittedName>
</protein>
<sequence>MTSQCCAALLHLAEERTNTQENSW</sequence>
<dbReference type="Proteomes" id="UP001364617">
    <property type="component" value="Unassembled WGS sequence"/>
</dbReference>
<name>A0AAN9GUR2_9TELE</name>
<organism evidence="1 2">
    <name type="scientific">Phoxinus phoxinus</name>
    <name type="common">Eurasian minnow</name>
    <dbReference type="NCBI Taxonomy" id="58324"/>
    <lineage>
        <taxon>Eukaryota</taxon>
        <taxon>Metazoa</taxon>
        <taxon>Chordata</taxon>
        <taxon>Craniata</taxon>
        <taxon>Vertebrata</taxon>
        <taxon>Euteleostomi</taxon>
        <taxon>Actinopterygii</taxon>
        <taxon>Neopterygii</taxon>
        <taxon>Teleostei</taxon>
        <taxon>Ostariophysi</taxon>
        <taxon>Cypriniformes</taxon>
        <taxon>Leuciscidae</taxon>
        <taxon>Phoxininae</taxon>
        <taxon>Phoxinus</taxon>
    </lineage>
</organism>
<evidence type="ECO:0000313" key="1">
    <source>
        <dbReference type="EMBL" id="KAK7130448.1"/>
    </source>
</evidence>
<proteinExistence type="predicted"/>
<keyword evidence="2" id="KW-1185">Reference proteome</keyword>
<comment type="caution">
    <text evidence="1">The sequence shown here is derived from an EMBL/GenBank/DDBJ whole genome shotgun (WGS) entry which is preliminary data.</text>
</comment>
<evidence type="ECO:0000313" key="2">
    <source>
        <dbReference type="Proteomes" id="UP001364617"/>
    </source>
</evidence>
<dbReference type="AlphaFoldDB" id="A0AAN9GUR2"/>